<organism evidence="1 2">
    <name type="scientific">Burkholderia thailandensis</name>
    <dbReference type="NCBI Taxonomy" id="57975"/>
    <lineage>
        <taxon>Bacteria</taxon>
        <taxon>Pseudomonadati</taxon>
        <taxon>Pseudomonadota</taxon>
        <taxon>Betaproteobacteria</taxon>
        <taxon>Burkholderiales</taxon>
        <taxon>Burkholderiaceae</taxon>
        <taxon>Burkholderia</taxon>
        <taxon>pseudomallei group</taxon>
    </lineage>
</organism>
<dbReference type="Proteomes" id="UP001272137">
    <property type="component" value="Unassembled WGS sequence"/>
</dbReference>
<reference evidence="1" key="1">
    <citation type="submission" date="2018-08" db="EMBL/GenBank/DDBJ databases">
        <title>Identification of Burkholderia cepacia strains that express a Burkholderia pseudomallei-like capsular polysaccharide.</title>
        <authorList>
            <person name="Burtnick M.N."/>
            <person name="Vongsouvath M."/>
            <person name="Newton P."/>
            <person name="Wuthiekanun V."/>
            <person name="Limmathurotsakul D."/>
            <person name="Brett P.J."/>
            <person name="Chantratita N."/>
            <person name="Dance D.A."/>
        </authorList>
    </citation>
    <scope>NUCLEOTIDE SEQUENCE</scope>
    <source>
        <strain evidence="1">SBXCC001</strain>
    </source>
</reference>
<evidence type="ECO:0000313" key="1">
    <source>
        <dbReference type="EMBL" id="MDW9254216.1"/>
    </source>
</evidence>
<proteinExistence type="predicted"/>
<evidence type="ECO:0000313" key="2">
    <source>
        <dbReference type="Proteomes" id="UP001272137"/>
    </source>
</evidence>
<dbReference type="AlphaFoldDB" id="A0AAW9D249"/>
<gene>
    <name evidence="1" type="ORF">C7S16_0685</name>
</gene>
<sequence>MIRNTRRGIHDAKRRRVYYKIAKHKKRLLMAGVSKEMIWACYAVAGRVIVRDRTALIARIVAVNLRTQFDIISIINI</sequence>
<dbReference type="EMBL" id="QXCT01000002">
    <property type="protein sequence ID" value="MDW9254216.1"/>
    <property type="molecule type" value="Genomic_DNA"/>
</dbReference>
<protein>
    <submittedName>
        <fullName evidence="1">Uncharacterized protein</fullName>
    </submittedName>
</protein>
<name>A0AAW9D249_BURTH</name>
<comment type="caution">
    <text evidence="1">The sequence shown here is derived from an EMBL/GenBank/DDBJ whole genome shotgun (WGS) entry which is preliminary data.</text>
</comment>
<accession>A0AAW9D249</accession>